<keyword evidence="1" id="KW-0175">Coiled coil</keyword>
<dbReference type="Pfam" id="PF07534">
    <property type="entry name" value="TLD"/>
    <property type="match status" value="1"/>
</dbReference>
<evidence type="ECO:0000313" key="3">
    <source>
        <dbReference type="EMBL" id="ORY20204.1"/>
    </source>
</evidence>
<reference evidence="3 4" key="1">
    <citation type="submission" date="2016-08" db="EMBL/GenBank/DDBJ databases">
        <title>A Parts List for Fungal Cellulosomes Revealed by Comparative Genomics.</title>
        <authorList>
            <consortium name="DOE Joint Genome Institute"/>
            <person name="Haitjema C.H."/>
            <person name="Gilmore S.P."/>
            <person name="Henske J.K."/>
            <person name="Solomon K.V."/>
            <person name="De Groot R."/>
            <person name="Kuo A."/>
            <person name="Mondo S.J."/>
            <person name="Salamov A.A."/>
            <person name="Labutti K."/>
            <person name="Zhao Z."/>
            <person name="Chiniquy J."/>
            <person name="Barry K."/>
            <person name="Brewer H.M."/>
            <person name="Purvine S.O."/>
            <person name="Wright A.T."/>
            <person name="Boxma B."/>
            <person name="Van Alen T."/>
            <person name="Hackstein J.H."/>
            <person name="Baker S.E."/>
            <person name="Grigoriev I.V."/>
            <person name="O'Malley M.A."/>
        </authorList>
    </citation>
    <scope>NUCLEOTIDE SEQUENCE [LARGE SCALE GENOMIC DNA]</scope>
    <source>
        <strain evidence="3 4">G1</strain>
    </source>
</reference>
<gene>
    <name evidence="3" type="ORF">LY90DRAFT_676877</name>
</gene>
<dbReference type="STRING" id="1754190.A0A1Y2ACK4"/>
<dbReference type="EMBL" id="MCOG01000297">
    <property type="protein sequence ID" value="ORY20204.1"/>
    <property type="molecule type" value="Genomic_DNA"/>
</dbReference>
<comment type="caution">
    <text evidence="3">The sequence shown here is derived from an EMBL/GenBank/DDBJ whole genome shotgun (WGS) entry which is preliminary data.</text>
</comment>
<keyword evidence="4" id="KW-1185">Reference proteome</keyword>
<dbReference type="Proteomes" id="UP000193920">
    <property type="component" value="Unassembled WGS sequence"/>
</dbReference>
<dbReference type="AlphaFoldDB" id="A0A1Y2ACK4"/>
<dbReference type="InterPro" id="IPR006571">
    <property type="entry name" value="TLDc_dom"/>
</dbReference>
<proteinExistence type="predicted"/>
<organism evidence="3 4">
    <name type="scientific">Neocallimastix californiae</name>
    <dbReference type="NCBI Taxonomy" id="1754190"/>
    <lineage>
        <taxon>Eukaryota</taxon>
        <taxon>Fungi</taxon>
        <taxon>Fungi incertae sedis</taxon>
        <taxon>Chytridiomycota</taxon>
        <taxon>Chytridiomycota incertae sedis</taxon>
        <taxon>Neocallimastigomycetes</taxon>
        <taxon>Neocallimastigales</taxon>
        <taxon>Neocallimastigaceae</taxon>
        <taxon>Neocallimastix</taxon>
    </lineage>
</organism>
<sequence>MSSKNDNETLRLPSKIKLKEENEYVLPYSKKNYAIKVQLLKLNKKSYIRIIAQEEKKIVNFNYMIEMKLNDFINQDNILLRPYRDIQGIYSFILGSFDDGMISIADINQKIYFNLVIEGEIRGYKNPFTFEIKLKKRECNKDDIEEMICNKTNELEIENKNFETKLNVIEEESNNMKIQVNELNEKGNKSQLKLIELEEIIRNLTLQNKQIIKNEGENKYIKNRLLQIPGRENKNISLKLKYRMTEDGDSLQMFHSKCDNIPNNLVLIKSSSGARFGGYTDEPWTSGNNDVVDNNCFCFSLSNRKLYNVIQDKAALHNHSNHGPSFNNIFYIGADSLSYGNCTNCVPSNEYFSGINNNFEINGGNSEFTILELEFYQVIFE</sequence>
<dbReference type="OrthoDB" id="2350283at2759"/>
<evidence type="ECO:0000256" key="1">
    <source>
        <dbReference type="SAM" id="Coils"/>
    </source>
</evidence>
<accession>A0A1Y2ACK4</accession>
<dbReference type="PROSITE" id="PS51886">
    <property type="entry name" value="TLDC"/>
    <property type="match status" value="1"/>
</dbReference>
<protein>
    <recommendedName>
        <fullName evidence="2">TLDc domain-containing protein</fullName>
    </recommendedName>
</protein>
<feature type="domain" description="TLDc" evidence="2">
    <location>
        <begin position="210"/>
        <end position="379"/>
    </location>
</feature>
<evidence type="ECO:0000259" key="2">
    <source>
        <dbReference type="PROSITE" id="PS51886"/>
    </source>
</evidence>
<evidence type="ECO:0000313" key="4">
    <source>
        <dbReference type="Proteomes" id="UP000193920"/>
    </source>
</evidence>
<feature type="coiled-coil region" evidence="1">
    <location>
        <begin position="152"/>
        <end position="214"/>
    </location>
</feature>
<dbReference type="SMART" id="SM00584">
    <property type="entry name" value="TLDc"/>
    <property type="match status" value="1"/>
</dbReference>
<name>A0A1Y2ACK4_9FUNG</name>